<dbReference type="EMBL" id="CP009111">
    <property type="protein sequence ID" value="ANS28509.1"/>
    <property type="molecule type" value="Genomic_DNA"/>
</dbReference>
<reference evidence="1 2" key="1">
    <citation type="submission" date="2014-07" db="EMBL/GenBank/DDBJ databases">
        <authorList>
            <person name="Zhang J.E."/>
            <person name="Yang H."/>
            <person name="Guo J."/>
            <person name="Deng Z."/>
            <person name="Luo H."/>
            <person name="Luo M."/>
            <person name="Zhao B."/>
        </authorList>
    </citation>
    <scope>NUCLEOTIDE SEQUENCE [LARGE SCALE GENOMIC DNA]</scope>
    <source>
        <strain evidence="1 2">1CP</strain>
    </source>
</reference>
<organism evidence="1 2">
    <name type="scientific">Rhodococcus opacus</name>
    <name type="common">Nocardia opaca</name>
    <dbReference type="NCBI Taxonomy" id="37919"/>
    <lineage>
        <taxon>Bacteria</taxon>
        <taxon>Bacillati</taxon>
        <taxon>Actinomycetota</taxon>
        <taxon>Actinomycetes</taxon>
        <taxon>Mycobacteriales</taxon>
        <taxon>Nocardiaceae</taxon>
        <taxon>Rhodococcus</taxon>
    </lineage>
</organism>
<dbReference type="AlphaFoldDB" id="A0A1B1K7F7"/>
<name>A0A1B1K7F7_RHOOP</name>
<evidence type="ECO:0000313" key="1">
    <source>
        <dbReference type="EMBL" id="ANS28509.1"/>
    </source>
</evidence>
<accession>A0A1B1K7F7</accession>
<dbReference type="Proteomes" id="UP000186108">
    <property type="component" value="Chromosome"/>
</dbReference>
<sequence length="163" mass="18050">MRIWMLVDREPGFAEITIGDRLTAWTEWRGQEGIPDEIVSKNLDVIVTRSDDGYWLIRDPSGLPFAALLGDSKSEWAPGPAKMSGCVEFDRYMHYVYTDEAPSTTGTVVGLGVLQGTWPIRPDGSTRFVPALPGVQSTSQCSPEPGAELAYYCVELEVGRHRE</sequence>
<evidence type="ECO:0000313" key="2">
    <source>
        <dbReference type="Proteomes" id="UP000186108"/>
    </source>
</evidence>
<gene>
    <name evidence="1" type="ORF">R1CP_19125</name>
</gene>
<proteinExistence type="predicted"/>
<protein>
    <submittedName>
        <fullName evidence="1">Uncharacterized protein</fullName>
    </submittedName>
</protein>